<accession>A0ABV6YTT3</accession>
<evidence type="ECO:0000313" key="8">
    <source>
        <dbReference type="EMBL" id="MFC1849606.1"/>
    </source>
</evidence>
<dbReference type="InterPro" id="IPR009057">
    <property type="entry name" value="Homeodomain-like_sf"/>
</dbReference>
<evidence type="ECO:0000256" key="2">
    <source>
        <dbReference type="ARBA" id="ARBA00022840"/>
    </source>
</evidence>
<dbReference type="InterPro" id="IPR011006">
    <property type="entry name" value="CheY-like_superfamily"/>
</dbReference>
<dbReference type="Pfam" id="PF00072">
    <property type="entry name" value="Response_reg"/>
    <property type="match status" value="1"/>
</dbReference>
<comment type="caution">
    <text evidence="8">The sequence shown here is derived from an EMBL/GenBank/DDBJ whole genome shotgun (WGS) entry which is preliminary data.</text>
</comment>
<dbReference type="SUPFAM" id="SSF46689">
    <property type="entry name" value="Homeodomain-like"/>
    <property type="match status" value="1"/>
</dbReference>
<dbReference type="PROSITE" id="PS50110">
    <property type="entry name" value="RESPONSE_REGULATORY"/>
    <property type="match status" value="1"/>
</dbReference>
<gene>
    <name evidence="8" type="ORF">ACFL27_05295</name>
</gene>
<dbReference type="SUPFAM" id="SSF52172">
    <property type="entry name" value="CheY-like"/>
    <property type="match status" value="1"/>
</dbReference>
<dbReference type="Pfam" id="PF02954">
    <property type="entry name" value="HTH_8"/>
    <property type="match status" value="1"/>
</dbReference>
<dbReference type="Gene3D" id="1.10.10.60">
    <property type="entry name" value="Homeodomain-like"/>
    <property type="match status" value="1"/>
</dbReference>
<dbReference type="InterPro" id="IPR002078">
    <property type="entry name" value="Sigma_54_int"/>
</dbReference>
<dbReference type="InterPro" id="IPR025662">
    <property type="entry name" value="Sigma_54_int_dom_ATP-bd_1"/>
</dbReference>
<name>A0ABV6YTT3_UNCC1</name>
<dbReference type="Gene3D" id="1.10.8.60">
    <property type="match status" value="1"/>
</dbReference>
<dbReference type="PANTHER" id="PTHR32071">
    <property type="entry name" value="TRANSCRIPTIONAL REGULATORY PROTEIN"/>
    <property type="match status" value="1"/>
</dbReference>
<dbReference type="CDD" id="cd00009">
    <property type="entry name" value="AAA"/>
    <property type="match status" value="1"/>
</dbReference>
<evidence type="ECO:0000256" key="4">
    <source>
        <dbReference type="ARBA" id="ARBA00023163"/>
    </source>
</evidence>
<feature type="modified residue" description="4-aspartylphosphate" evidence="5">
    <location>
        <position position="47"/>
    </location>
</feature>
<dbReference type="InterPro" id="IPR001789">
    <property type="entry name" value="Sig_transdc_resp-reg_receiver"/>
</dbReference>
<keyword evidence="5" id="KW-0597">Phosphoprotein</keyword>
<feature type="domain" description="Response regulatory" evidence="7">
    <location>
        <begin position="1"/>
        <end position="117"/>
    </location>
</feature>
<dbReference type="SMART" id="SM00382">
    <property type="entry name" value="AAA"/>
    <property type="match status" value="1"/>
</dbReference>
<dbReference type="PRINTS" id="PR01590">
    <property type="entry name" value="HTHFIS"/>
</dbReference>
<dbReference type="Pfam" id="PF25601">
    <property type="entry name" value="AAA_lid_14"/>
    <property type="match status" value="1"/>
</dbReference>
<organism evidence="8 9">
    <name type="scientific">candidate division CSSED10-310 bacterium</name>
    <dbReference type="NCBI Taxonomy" id="2855610"/>
    <lineage>
        <taxon>Bacteria</taxon>
        <taxon>Bacteria division CSSED10-310</taxon>
    </lineage>
</organism>
<dbReference type="InterPro" id="IPR027417">
    <property type="entry name" value="P-loop_NTPase"/>
</dbReference>
<evidence type="ECO:0000256" key="3">
    <source>
        <dbReference type="ARBA" id="ARBA00023015"/>
    </source>
</evidence>
<dbReference type="Pfam" id="PF00158">
    <property type="entry name" value="Sigma54_activat"/>
    <property type="match status" value="1"/>
</dbReference>
<dbReference type="EMBL" id="JBHPBY010000048">
    <property type="protein sequence ID" value="MFC1849606.1"/>
    <property type="molecule type" value="Genomic_DNA"/>
</dbReference>
<dbReference type="Gene3D" id="3.40.50.300">
    <property type="entry name" value="P-loop containing nucleotide triphosphate hydrolases"/>
    <property type="match status" value="1"/>
</dbReference>
<dbReference type="Proteomes" id="UP001594351">
    <property type="component" value="Unassembled WGS sequence"/>
</dbReference>
<keyword evidence="9" id="KW-1185">Reference proteome</keyword>
<protein>
    <submittedName>
        <fullName evidence="8">Sigma-54-dependent transcriptional regulator</fullName>
    </submittedName>
</protein>
<dbReference type="InterPro" id="IPR058031">
    <property type="entry name" value="AAA_lid_NorR"/>
</dbReference>
<evidence type="ECO:0000256" key="1">
    <source>
        <dbReference type="ARBA" id="ARBA00022741"/>
    </source>
</evidence>
<proteinExistence type="predicted"/>
<keyword evidence="4" id="KW-0804">Transcription</keyword>
<dbReference type="PROSITE" id="PS00675">
    <property type="entry name" value="SIGMA54_INTERACT_1"/>
    <property type="match status" value="1"/>
</dbReference>
<sequence length="457" mass="52415">MIIDDNQVFSRGISLALSQEYQVYTVTCKKDALAVIDDHFIDLILLDLHLPPLLDRVDEGMDLLLSIKEITPQSVTIVMTGDREKSTAIEAIERGAYDYFQKPINISELMIIIKRALKKRELESENLFLRQQLVGEYYPKNIIGASPRLKQLLDKVERIASSQAAVLILGESGTGKELIARALHYLSERRDRPFVEVNCSAFPESLLESELFGHEKGAFTGAITQRPGRFELAHRGTLFLDEIGDLSETIQIKLLRILQEKKFQRLGGKTAQKSDFRLITATNQDLKQKIEQGTFREDFYFRLNVVQLTVPPLRERKEDITLLVDYFIKKFNKMNGRSIKGCSQPVLDFFMNYHLPGNVRELENIIEGAVVLCKNDYIEMDDLPASFHSYVSAQNLGKTSEPQTTINFEEAVRNFEHSLLKKTLNETSWNKTQAAKKLGLKLEQIKYLCRKYNLFKR</sequence>
<evidence type="ECO:0000313" key="9">
    <source>
        <dbReference type="Proteomes" id="UP001594351"/>
    </source>
</evidence>
<feature type="domain" description="Sigma-54 factor interaction" evidence="6">
    <location>
        <begin position="142"/>
        <end position="371"/>
    </location>
</feature>
<evidence type="ECO:0000256" key="5">
    <source>
        <dbReference type="PROSITE-ProRule" id="PRU00169"/>
    </source>
</evidence>
<dbReference type="SUPFAM" id="SSF52540">
    <property type="entry name" value="P-loop containing nucleoside triphosphate hydrolases"/>
    <property type="match status" value="1"/>
</dbReference>
<dbReference type="PROSITE" id="PS50045">
    <property type="entry name" value="SIGMA54_INTERACT_4"/>
    <property type="match status" value="1"/>
</dbReference>
<reference evidence="8 9" key="1">
    <citation type="submission" date="2024-09" db="EMBL/GenBank/DDBJ databases">
        <title>Laminarin stimulates single cell rates of sulfate reduction while oxygen inhibits transcriptomic activity in coastal marine sediment.</title>
        <authorList>
            <person name="Lindsay M."/>
            <person name="Orcutt B."/>
            <person name="Emerson D."/>
            <person name="Stepanauskas R."/>
            <person name="D'Angelo T."/>
        </authorList>
    </citation>
    <scope>NUCLEOTIDE SEQUENCE [LARGE SCALE GENOMIC DNA]</scope>
    <source>
        <strain evidence="8">SAG AM-311-K15</strain>
    </source>
</reference>
<dbReference type="InterPro" id="IPR003593">
    <property type="entry name" value="AAA+_ATPase"/>
</dbReference>
<dbReference type="PANTHER" id="PTHR32071:SF113">
    <property type="entry name" value="ALGINATE BIOSYNTHESIS TRANSCRIPTIONAL REGULATORY PROTEIN ALGB"/>
    <property type="match status" value="1"/>
</dbReference>
<dbReference type="InterPro" id="IPR002197">
    <property type="entry name" value="HTH_Fis"/>
</dbReference>
<keyword evidence="2" id="KW-0067">ATP-binding</keyword>
<keyword evidence="1" id="KW-0547">Nucleotide-binding</keyword>
<dbReference type="SMART" id="SM00448">
    <property type="entry name" value="REC"/>
    <property type="match status" value="1"/>
</dbReference>
<evidence type="ECO:0000259" key="6">
    <source>
        <dbReference type="PROSITE" id="PS50045"/>
    </source>
</evidence>
<dbReference type="Gene3D" id="3.40.50.2300">
    <property type="match status" value="1"/>
</dbReference>
<keyword evidence="3" id="KW-0805">Transcription regulation</keyword>
<evidence type="ECO:0000259" key="7">
    <source>
        <dbReference type="PROSITE" id="PS50110"/>
    </source>
</evidence>